<dbReference type="Pfam" id="PF01255">
    <property type="entry name" value="Prenyltransf"/>
    <property type="match status" value="1"/>
</dbReference>
<comment type="cofactor">
    <cofactor evidence="1">
        <name>Mg(2+)</name>
        <dbReference type="ChEBI" id="CHEBI:18420"/>
    </cofactor>
</comment>
<dbReference type="Proteomes" id="UP000885830">
    <property type="component" value="Unassembled WGS sequence"/>
</dbReference>
<dbReference type="CDD" id="cd00475">
    <property type="entry name" value="Cis_IPPS"/>
    <property type="match status" value="1"/>
</dbReference>
<dbReference type="EMBL" id="DRMJ01000174">
    <property type="protein sequence ID" value="HHL42671.1"/>
    <property type="molecule type" value="Genomic_DNA"/>
</dbReference>
<dbReference type="InterPro" id="IPR036424">
    <property type="entry name" value="UPP_synth-like_sf"/>
</dbReference>
<dbReference type="GO" id="GO:0008834">
    <property type="term" value="F:ditrans,polycis-undecaprenyl-diphosphate synthase [(2E,6E)-farnesyl-diphosphate specific] activity"/>
    <property type="evidence" value="ECO:0007669"/>
    <property type="project" value="UniProtKB-EC"/>
</dbReference>
<comment type="caution">
    <text evidence="3">The sequence shown here is derived from an EMBL/GenBank/DDBJ whole genome shotgun (WGS) entry which is preliminary data.</text>
</comment>
<dbReference type="PANTHER" id="PTHR10291:SF0">
    <property type="entry name" value="DEHYDRODOLICHYL DIPHOSPHATE SYNTHASE 2"/>
    <property type="match status" value="1"/>
</dbReference>
<dbReference type="NCBIfam" id="TIGR00055">
    <property type="entry name" value="uppS"/>
    <property type="match status" value="1"/>
</dbReference>
<reference evidence="3" key="1">
    <citation type="journal article" date="2020" name="mSystems">
        <title>Genome- and Community-Level Interaction Insights into Carbon Utilization and Element Cycling Functions of Hydrothermarchaeota in Hydrothermal Sediment.</title>
        <authorList>
            <person name="Zhou Z."/>
            <person name="Liu Y."/>
            <person name="Xu W."/>
            <person name="Pan J."/>
            <person name="Luo Z.H."/>
            <person name="Li M."/>
        </authorList>
    </citation>
    <scope>NUCLEOTIDE SEQUENCE [LARGE SCALE GENOMIC DNA]</scope>
    <source>
        <strain evidence="3">HyVt-485</strain>
    </source>
</reference>
<dbReference type="SUPFAM" id="SSF64005">
    <property type="entry name" value="Undecaprenyl diphosphate synthase"/>
    <property type="match status" value="1"/>
</dbReference>
<name>A0A7C5M0L2_9PROT</name>
<dbReference type="PROSITE" id="PS01066">
    <property type="entry name" value="UPP_SYNTHASE"/>
    <property type="match status" value="1"/>
</dbReference>
<dbReference type="InterPro" id="IPR001441">
    <property type="entry name" value="UPP_synth-like"/>
</dbReference>
<dbReference type="InterPro" id="IPR018520">
    <property type="entry name" value="UPP_synth-like_CS"/>
</dbReference>
<dbReference type="GO" id="GO:0016094">
    <property type="term" value="P:polyprenol biosynthetic process"/>
    <property type="evidence" value="ECO:0007669"/>
    <property type="project" value="TreeGrafter"/>
</dbReference>
<dbReference type="Gene3D" id="3.40.1180.10">
    <property type="entry name" value="Decaprenyl diphosphate synthase-like"/>
    <property type="match status" value="1"/>
</dbReference>
<protein>
    <submittedName>
        <fullName evidence="3">Di-trans,poly-cis-decaprenylcistransferase</fullName>
        <ecNumber evidence="3">2.5.1.31</ecNumber>
    </submittedName>
</protein>
<gene>
    <name evidence="3" type="primary">uppS</name>
    <name evidence="3" type="ORF">ENJ42_03560</name>
</gene>
<proteinExistence type="predicted"/>
<organism evidence="3">
    <name type="scientific">Hellea balneolensis</name>
    <dbReference type="NCBI Taxonomy" id="287478"/>
    <lineage>
        <taxon>Bacteria</taxon>
        <taxon>Pseudomonadati</taxon>
        <taxon>Pseudomonadota</taxon>
        <taxon>Alphaproteobacteria</taxon>
        <taxon>Maricaulales</taxon>
        <taxon>Robiginitomaculaceae</taxon>
        <taxon>Hellea</taxon>
    </lineage>
</organism>
<dbReference type="PANTHER" id="PTHR10291">
    <property type="entry name" value="DEHYDRODOLICHYL DIPHOSPHATE SYNTHASE FAMILY MEMBER"/>
    <property type="match status" value="1"/>
</dbReference>
<keyword evidence="2 3" id="KW-0808">Transferase</keyword>
<dbReference type="AlphaFoldDB" id="A0A7C5M0L2"/>
<sequence>TLHKRGVRIRILGTRRNLSEDMLTLLQHVETTTKDNTKFSLNIAFNYGGRDEIVRAARRIAQDLKDGNIGYEKFTEAGFAQYLDTDGLPDPDLVIRTSGETRISNFLLWQAAYAEFVFSDVLWPDFSQNDLLEAIKIFQNRERRFGNLKSIGVA</sequence>
<dbReference type="EC" id="2.5.1.31" evidence="3"/>
<accession>A0A7C5M0L2</accession>
<evidence type="ECO:0000313" key="3">
    <source>
        <dbReference type="EMBL" id="HHL42671.1"/>
    </source>
</evidence>
<evidence type="ECO:0000256" key="2">
    <source>
        <dbReference type="ARBA" id="ARBA00022679"/>
    </source>
</evidence>
<evidence type="ECO:0000256" key="1">
    <source>
        <dbReference type="ARBA" id="ARBA00001946"/>
    </source>
</evidence>
<feature type="non-terminal residue" evidence="3">
    <location>
        <position position="1"/>
    </location>
</feature>